<evidence type="ECO:0000256" key="1">
    <source>
        <dbReference type="ARBA" id="ARBA00005701"/>
    </source>
</evidence>
<keyword evidence="5" id="KW-1185">Reference proteome</keyword>
<dbReference type="Pfam" id="PF07896">
    <property type="entry name" value="DUF1674"/>
    <property type="match status" value="1"/>
</dbReference>
<dbReference type="PANTHER" id="PTHR28524:SF3">
    <property type="entry name" value="SUCCINATE DEHYDROGENASE ASSEMBLY FACTOR 4, MITOCHONDRIAL"/>
    <property type="match status" value="1"/>
</dbReference>
<evidence type="ECO:0000313" key="4">
    <source>
        <dbReference type="EMBL" id="CAI9302509.1"/>
    </source>
</evidence>
<dbReference type="AlphaFoldDB" id="A0AA36A250"/>
<proteinExistence type="inferred from homology"/>
<accession>A0AA36A250</accession>
<dbReference type="GO" id="GO:0005739">
    <property type="term" value="C:mitochondrion"/>
    <property type="evidence" value="ECO:0007669"/>
    <property type="project" value="TreeGrafter"/>
</dbReference>
<evidence type="ECO:0000313" key="5">
    <source>
        <dbReference type="Proteomes" id="UP001177003"/>
    </source>
</evidence>
<protein>
    <recommendedName>
        <fullName evidence="2">Succinate dehydrogenase assembly factor 4, mitochondrial</fullName>
    </recommendedName>
</protein>
<feature type="compositionally biased region" description="Basic and acidic residues" evidence="3">
    <location>
        <begin position="103"/>
        <end position="116"/>
    </location>
</feature>
<feature type="compositionally biased region" description="Acidic residues" evidence="3">
    <location>
        <begin position="74"/>
        <end position="84"/>
    </location>
</feature>
<dbReference type="EMBL" id="OX465085">
    <property type="protein sequence ID" value="CAI9302509.1"/>
    <property type="molecule type" value="Genomic_DNA"/>
</dbReference>
<sequence length="116" mass="13079">MAMSNLRRLLSTPPPDLSRPAAIFSTVRSELSNPANRFFSSSPEKLQSHQDLPNNQHEAVNEQDQIQKLQDHGEENDEDDGDEPDMNKETGEIGGPRGPEPTRYGDWERNGRCSDF</sequence>
<reference evidence="4" key="1">
    <citation type="submission" date="2023-04" db="EMBL/GenBank/DDBJ databases">
        <authorList>
            <person name="Vijverberg K."/>
            <person name="Xiong W."/>
            <person name="Schranz E."/>
        </authorList>
    </citation>
    <scope>NUCLEOTIDE SEQUENCE</scope>
</reference>
<comment type="similarity">
    <text evidence="1">Belongs to the SDHAF4 family.</text>
</comment>
<dbReference type="GO" id="GO:0034553">
    <property type="term" value="P:mitochondrial respiratory chain complex II assembly"/>
    <property type="evidence" value="ECO:0007669"/>
    <property type="project" value="TreeGrafter"/>
</dbReference>
<dbReference type="Proteomes" id="UP001177003">
    <property type="component" value="Chromosome 9"/>
</dbReference>
<dbReference type="PANTHER" id="PTHR28524">
    <property type="entry name" value="SUCCINATE DEHYDROGENASE ASSEMBLY FACTOR 4, MITOCHONDRIAL"/>
    <property type="match status" value="1"/>
</dbReference>
<evidence type="ECO:0000256" key="2">
    <source>
        <dbReference type="ARBA" id="ARBA00022170"/>
    </source>
</evidence>
<organism evidence="4 5">
    <name type="scientific">Lactuca saligna</name>
    <name type="common">Willowleaf lettuce</name>
    <dbReference type="NCBI Taxonomy" id="75948"/>
    <lineage>
        <taxon>Eukaryota</taxon>
        <taxon>Viridiplantae</taxon>
        <taxon>Streptophyta</taxon>
        <taxon>Embryophyta</taxon>
        <taxon>Tracheophyta</taxon>
        <taxon>Spermatophyta</taxon>
        <taxon>Magnoliopsida</taxon>
        <taxon>eudicotyledons</taxon>
        <taxon>Gunneridae</taxon>
        <taxon>Pentapetalae</taxon>
        <taxon>asterids</taxon>
        <taxon>campanulids</taxon>
        <taxon>Asterales</taxon>
        <taxon>Asteraceae</taxon>
        <taxon>Cichorioideae</taxon>
        <taxon>Cichorieae</taxon>
        <taxon>Lactucinae</taxon>
        <taxon>Lactuca</taxon>
    </lineage>
</organism>
<feature type="region of interest" description="Disordered" evidence="3">
    <location>
        <begin position="1"/>
        <end position="116"/>
    </location>
</feature>
<feature type="compositionally biased region" description="Polar residues" evidence="3">
    <location>
        <begin position="26"/>
        <end position="68"/>
    </location>
</feature>
<evidence type="ECO:0000256" key="3">
    <source>
        <dbReference type="SAM" id="MobiDB-lite"/>
    </source>
</evidence>
<gene>
    <name evidence="4" type="ORF">LSALG_LOCUS40996</name>
</gene>
<name>A0AA36A250_LACSI</name>
<dbReference type="InterPro" id="IPR012875">
    <property type="entry name" value="SDHF4"/>
</dbReference>